<organism evidence="1">
    <name type="scientific">Gordonia amarae</name>
    <dbReference type="NCBI Taxonomy" id="36821"/>
    <lineage>
        <taxon>Bacteria</taxon>
        <taxon>Bacillati</taxon>
        <taxon>Actinomycetota</taxon>
        <taxon>Actinomycetes</taxon>
        <taxon>Mycobacteriales</taxon>
        <taxon>Gordoniaceae</taxon>
        <taxon>Gordonia</taxon>
    </lineage>
</organism>
<protein>
    <submittedName>
        <fullName evidence="1">Uncharacterized protein</fullName>
    </submittedName>
</protein>
<name>A0A857KMM7_9ACTN</name>
<dbReference type="RefSeq" id="WP_005183177.1">
    <property type="nucleotide sequence ID" value="NZ_CP045804.1"/>
</dbReference>
<evidence type="ECO:0000313" key="1">
    <source>
        <dbReference type="EMBL" id="QHN39559.1"/>
    </source>
</evidence>
<proteinExistence type="predicted"/>
<reference evidence="1" key="1">
    <citation type="journal article" date="2021" name="Nat. Microbiol.">
        <title>Cocultivation of an ultrasmall environmental parasitic bacterium with lytic ability against bacteria associated with wastewater foams.</title>
        <authorList>
            <person name="Batinovic S."/>
            <person name="Rose J.J.A."/>
            <person name="Ratcliffe J."/>
            <person name="Seviour R.J."/>
            <person name="Petrovski S."/>
        </authorList>
    </citation>
    <scope>NUCLEOTIDE SEQUENCE</scope>
    <source>
        <strain evidence="1">CON44</strain>
    </source>
</reference>
<dbReference type="EMBL" id="CP045810">
    <property type="protein sequence ID" value="QHN39559.1"/>
    <property type="molecule type" value="Genomic_DNA"/>
</dbReference>
<gene>
    <name evidence="1" type="ORF">GII30_10685</name>
</gene>
<dbReference type="AlphaFoldDB" id="A0A857KMM7"/>
<accession>A0A857KMM7</accession>
<sequence length="84" mass="9194">MAGSQHESLLEFVKRRPAIGVPVVLVAWIFALVGAWAKVGTWWGYVLVVAFVPTFIGVDYVVAQRKRAKVADNGAVSRNNPDQV</sequence>